<dbReference type="GO" id="GO:0030288">
    <property type="term" value="C:outer membrane-bounded periplasmic space"/>
    <property type="evidence" value="ECO:0007669"/>
    <property type="project" value="TreeGrafter"/>
</dbReference>
<keyword evidence="2" id="KW-0813">Transport</keyword>
<dbReference type="RefSeq" id="WP_045935303.1">
    <property type="nucleotide sequence ID" value="NZ_KQ033885.1"/>
</dbReference>
<dbReference type="PANTHER" id="PTHR30085:SF6">
    <property type="entry name" value="ABC TRANSPORTER GLUTAMINE-BINDING PROTEIN GLNH"/>
    <property type="match status" value="1"/>
</dbReference>
<comment type="caution">
    <text evidence="6">The sequence shown here is derived from an EMBL/GenBank/DDBJ whole genome shotgun (WGS) entry which is preliminary data.</text>
</comment>
<name>A0A0F4KVG3_9BIFI</name>
<dbReference type="GO" id="GO:0006865">
    <property type="term" value="P:amino acid transport"/>
    <property type="evidence" value="ECO:0007669"/>
    <property type="project" value="TreeGrafter"/>
</dbReference>
<dbReference type="CDD" id="cd13690">
    <property type="entry name" value="PBP2_GluB"/>
    <property type="match status" value="1"/>
</dbReference>
<evidence type="ECO:0000256" key="3">
    <source>
        <dbReference type="ARBA" id="ARBA00022729"/>
    </source>
</evidence>
<feature type="domain" description="Solute-binding protein family 3/N-terminal" evidence="5">
    <location>
        <begin position="37"/>
        <end position="256"/>
    </location>
</feature>
<evidence type="ECO:0000256" key="4">
    <source>
        <dbReference type="SAM" id="SignalP"/>
    </source>
</evidence>
<organism evidence="6 7">
    <name type="scientific">Bifidobacterium mellis</name>
    <dbReference type="NCBI Taxonomy" id="1293823"/>
    <lineage>
        <taxon>Bacteria</taxon>
        <taxon>Bacillati</taxon>
        <taxon>Actinomycetota</taxon>
        <taxon>Actinomycetes</taxon>
        <taxon>Bifidobacteriales</taxon>
        <taxon>Bifidobacteriaceae</taxon>
        <taxon>Bifidobacterium</taxon>
    </lineage>
</organism>
<dbReference type="PANTHER" id="PTHR30085">
    <property type="entry name" value="AMINO ACID ABC TRANSPORTER PERMEASE"/>
    <property type="match status" value="1"/>
</dbReference>
<reference evidence="6 7" key="1">
    <citation type="submission" date="2014-12" db="EMBL/GenBank/DDBJ databases">
        <title>Comparative genomics of the lactic acid bacteria isolated from the honey bee gut.</title>
        <authorList>
            <person name="Ellegaard K.M."/>
            <person name="Tamarit D."/>
            <person name="Javelind E."/>
            <person name="Olofsson T."/>
            <person name="Andersson S.G."/>
            <person name="Vasquez A."/>
        </authorList>
    </citation>
    <scope>NUCLEOTIDE SEQUENCE [LARGE SCALE GENOMIC DNA]</scope>
    <source>
        <strain evidence="6 7">Bin7</strain>
    </source>
</reference>
<protein>
    <submittedName>
        <fullName evidence="6">ABC transporter, extracellular substrate binding protein, putative Glutamate porter</fullName>
    </submittedName>
</protein>
<dbReference type="GO" id="GO:0005576">
    <property type="term" value="C:extracellular region"/>
    <property type="evidence" value="ECO:0007669"/>
    <property type="project" value="TreeGrafter"/>
</dbReference>
<keyword evidence="3 4" id="KW-0732">Signal</keyword>
<sequence length="276" mass="29467">MFARRIAAALLALVLAVPLSGCGRQEDRYRAGSIGPKISVGISFDQPGLGFAQSGQYRGLDVDVAQYVVHELGYAESQIVFRQVKPADRERMLEQGQVDMVVAGYSITQERQKLVDFAGPYLAAGQDLLVRRTQNDIAGVEDLAQKRVCVAAGSTSGALVRSLAPQAQVQEREEFPECITALLSGDTDAASGDDFALAGLAHVRGGGQLRLVGNPFSHERYGIGVPRGDPELVGVIDQALKRMMRDGSFKAALGRASRSIGFSIDAAARTLQPGDH</sequence>
<dbReference type="AlphaFoldDB" id="A0A0F4KVG3"/>
<dbReference type="SMART" id="SM00062">
    <property type="entry name" value="PBPb"/>
    <property type="match status" value="1"/>
</dbReference>
<dbReference type="InterPro" id="IPR001638">
    <property type="entry name" value="Solute-binding_3/MltF_N"/>
</dbReference>
<evidence type="ECO:0000259" key="5">
    <source>
        <dbReference type="SMART" id="SM00062"/>
    </source>
</evidence>
<dbReference type="Gene3D" id="3.40.190.10">
    <property type="entry name" value="Periplasmic binding protein-like II"/>
    <property type="match status" value="2"/>
</dbReference>
<dbReference type="SUPFAM" id="SSF53850">
    <property type="entry name" value="Periplasmic binding protein-like II"/>
    <property type="match status" value="1"/>
</dbReference>
<evidence type="ECO:0000256" key="1">
    <source>
        <dbReference type="ARBA" id="ARBA00010333"/>
    </source>
</evidence>
<dbReference type="PATRIC" id="fig|1684.5.peg.731"/>
<dbReference type="InterPro" id="IPR051455">
    <property type="entry name" value="Bact_solute-bind_prot3"/>
</dbReference>
<proteinExistence type="inferred from homology"/>
<dbReference type="EMBL" id="JWMF01000007">
    <property type="protein sequence ID" value="KJY50009.1"/>
    <property type="molecule type" value="Genomic_DNA"/>
</dbReference>
<evidence type="ECO:0000256" key="2">
    <source>
        <dbReference type="ARBA" id="ARBA00022448"/>
    </source>
</evidence>
<feature type="chain" id="PRO_5038988226" evidence="4">
    <location>
        <begin position="22"/>
        <end position="276"/>
    </location>
</feature>
<dbReference type="Pfam" id="PF00497">
    <property type="entry name" value="SBP_bac_3"/>
    <property type="match status" value="1"/>
</dbReference>
<evidence type="ECO:0000313" key="7">
    <source>
        <dbReference type="Proteomes" id="UP000033567"/>
    </source>
</evidence>
<accession>A0A0F4KVG3</accession>
<dbReference type="Proteomes" id="UP000033567">
    <property type="component" value="Unassembled WGS sequence"/>
</dbReference>
<gene>
    <name evidence="6" type="ORF">JF70_06920</name>
</gene>
<comment type="similarity">
    <text evidence="1">Belongs to the bacterial solute-binding protein 3 family.</text>
</comment>
<evidence type="ECO:0000313" key="6">
    <source>
        <dbReference type="EMBL" id="KJY50009.1"/>
    </source>
</evidence>
<feature type="signal peptide" evidence="4">
    <location>
        <begin position="1"/>
        <end position="21"/>
    </location>
</feature>
<keyword evidence="7" id="KW-1185">Reference proteome</keyword>